<proteinExistence type="predicted"/>
<dbReference type="InterPro" id="IPR025161">
    <property type="entry name" value="IS402-like_dom"/>
</dbReference>
<dbReference type="PANTHER" id="PTHR30007">
    <property type="entry name" value="PHP DOMAIN PROTEIN"/>
    <property type="match status" value="1"/>
</dbReference>
<accession>A0A8J3ZIX0</accession>
<dbReference type="EMBL" id="BOPG01000126">
    <property type="protein sequence ID" value="GIJ64724.1"/>
    <property type="molecule type" value="Genomic_DNA"/>
</dbReference>
<dbReference type="AlphaFoldDB" id="A0A8J3ZIX0"/>
<dbReference type="Pfam" id="PF13340">
    <property type="entry name" value="DUF4096"/>
    <property type="match status" value="1"/>
</dbReference>
<evidence type="ECO:0000313" key="4">
    <source>
        <dbReference type="Proteomes" id="UP000612585"/>
    </source>
</evidence>
<dbReference type="GO" id="GO:0003677">
    <property type="term" value="F:DNA binding"/>
    <property type="evidence" value="ECO:0007669"/>
    <property type="project" value="InterPro"/>
</dbReference>
<protein>
    <submittedName>
        <fullName evidence="3">DDE transposase</fullName>
    </submittedName>
</protein>
<evidence type="ECO:0000259" key="1">
    <source>
        <dbReference type="Pfam" id="PF01609"/>
    </source>
</evidence>
<evidence type="ECO:0000313" key="3">
    <source>
        <dbReference type="EMBL" id="GIJ64724.1"/>
    </source>
</evidence>
<dbReference type="InterPro" id="IPR002559">
    <property type="entry name" value="Transposase_11"/>
</dbReference>
<evidence type="ECO:0000259" key="2">
    <source>
        <dbReference type="Pfam" id="PF13340"/>
    </source>
</evidence>
<gene>
    <name evidence="3" type="ORF">Vau01_122400</name>
</gene>
<keyword evidence="4" id="KW-1185">Reference proteome</keyword>
<feature type="domain" description="Insertion element IS402-like" evidence="2">
    <location>
        <begin position="28"/>
        <end position="106"/>
    </location>
</feature>
<dbReference type="PANTHER" id="PTHR30007:SF0">
    <property type="entry name" value="TRANSPOSASE"/>
    <property type="match status" value="1"/>
</dbReference>
<dbReference type="Proteomes" id="UP000612585">
    <property type="component" value="Unassembled WGS sequence"/>
</dbReference>
<sequence length="298" mass="33061">MLGLVRCPSDMCSRWLVVGKRKAYPSDLTDDQWAVVGPFLDAWKAKHPSVSGHQGRYPLREIVNAIFYQNRTGCQWAYLPHDLPPKSATYYYFALWRDDGTDQTIHDLLRCQAREKAGRAEDPTAVVLDSQSIRAANHIPAATTGKDAAKKVPGRKRGLAVDTLGLIIAVVVMAASATDNQIGVALVDRVVAHTPTVTKAWVDAGFKDDVQIHGAVNGIDVEQVKRSDTQPGFVPVAKRWIVEQVHGTLMLQRRLVREYETRPASSESRTWWAATANLVRRLTGTTTPSWREPLNDNG</sequence>
<dbReference type="Pfam" id="PF01609">
    <property type="entry name" value="DDE_Tnp_1"/>
    <property type="match status" value="1"/>
</dbReference>
<dbReference type="GO" id="GO:0004803">
    <property type="term" value="F:transposase activity"/>
    <property type="evidence" value="ECO:0007669"/>
    <property type="project" value="InterPro"/>
</dbReference>
<feature type="domain" description="Transposase IS4-like" evidence="1">
    <location>
        <begin position="122"/>
        <end position="268"/>
    </location>
</feature>
<dbReference type="GO" id="GO:0006313">
    <property type="term" value="P:DNA transposition"/>
    <property type="evidence" value="ECO:0007669"/>
    <property type="project" value="InterPro"/>
</dbReference>
<comment type="caution">
    <text evidence="3">The sequence shown here is derived from an EMBL/GenBank/DDBJ whole genome shotgun (WGS) entry which is preliminary data.</text>
</comment>
<name>A0A8J3ZIX0_9ACTN</name>
<organism evidence="3 4">
    <name type="scientific">Virgisporangium aurantiacum</name>
    <dbReference type="NCBI Taxonomy" id="175570"/>
    <lineage>
        <taxon>Bacteria</taxon>
        <taxon>Bacillati</taxon>
        <taxon>Actinomycetota</taxon>
        <taxon>Actinomycetes</taxon>
        <taxon>Micromonosporales</taxon>
        <taxon>Micromonosporaceae</taxon>
        <taxon>Virgisporangium</taxon>
    </lineage>
</organism>
<reference evidence="3" key="1">
    <citation type="submission" date="2021-01" db="EMBL/GenBank/DDBJ databases">
        <title>Whole genome shotgun sequence of Virgisporangium aurantiacum NBRC 16421.</title>
        <authorList>
            <person name="Komaki H."/>
            <person name="Tamura T."/>
        </authorList>
    </citation>
    <scope>NUCLEOTIDE SEQUENCE</scope>
    <source>
        <strain evidence="3">NBRC 16421</strain>
    </source>
</reference>
<dbReference type="NCBIfam" id="NF033580">
    <property type="entry name" value="transpos_IS5_3"/>
    <property type="match status" value="1"/>
</dbReference>